<evidence type="ECO:0000313" key="6">
    <source>
        <dbReference type="Proteomes" id="UP000632195"/>
    </source>
</evidence>
<dbReference type="AlphaFoldDB" id="A0AA37BR73"/>
<dbReference type="PROSITE" id="PS01066">
    <property type="entry name" value="UPP_SYNTHASE"/>
    <property type="match status" value="1"/>
</dbReference>
<feature type="binding site" evidence="4">
    <location>
        <position position="91"/>
    </location>
    <ligand>
        <name>substrate</name>
    </ligand>
</feature>
<dbReference type="InterPro" id="IPR018520">
    <property type="entry name" value="UPP_synth-like_CS"/>
</dbReference>
<evidence type="ECO:0000256" key="1">
    <source>
        <dbReference type="ARBA" id="ARBA00022679"/>
    </source>
</evidence>
<comment type="similarity">
    <text evidence="4">Belongs to the UPP synthase family.</text>
</comment>
<feature type="binding site" evidence="4">
    <location>
        <position position="57"/>
    </location>
    <ligand>
        <name>substrate</name>
    </ligand>
</feature>
<evidence type="ECO:0000256" key="2">
    <source>
        <dbReference type="ARBA" id="ARBA00022723"/>
    </source>
</evidence>
<dbReference type="SUPFAM" id="SSF64005">
    <property type="entry name" value="Undecaprenyl diphosphate synthase"/>
    <property type="match status" value="1"/>
</dbReference>
<dbReference type="EMBL" id="BMNY01000001">
    <property type="protein sequence ID" value="GGM73617.1"/>
    <property type="molecule type" value="Genomic_DNA"/>
</dbReference>
<dbReference type="Pfam" id="PF01255">
    <property type="entry name" value="Prenyltransf"/>
    <property type="match status" value="1"/>
</dbReference>
<comment type="catalytic activity">
    <reaction evidence="4">
        <text>geranylgeranyl diphosphate + 7 isopentenyl diphosphate = tri-trans,hepta-cis-undecaprenyl diphosphate + 7 diphosphate</text>
        <dbReference type="Rhea" id="RHEA:27622"/>
        <dbReference type="ChEBI" id="CHEBI:33019"/>
        <dbReference type="ChEBI" id="CHEBI:57533"/>
        <dbReference type="ChEBI" id="CHEBI:60388"/>
        <dbReference type="ChEBI" id="CHEBI:128769"/>
        <dbReference type="EC" id="2.5.1.89"/>
    </reaction>
</comment>
<reference evidence="5" key="2">
    <citation type="submission" date="2022-09" db="EMBL/GenBank/DDBJ databases">
        <authorList>
            <person name="Sun Q."/>
            <person name="Ohkuma M."/>
        </authorList>
    </citation>
    <scope>NUCLEOTIDE SEQUENCE</scope>
    <source>
        <strain evidence="5">JCM 13583</strain>
    </source>
</reference>
<dbReference type="Gene3D" id="3.40.1180.10">
    <property type="entry name" value="Decaprenyl diphosphate synthase-like"/>
    <property type="match status" value="1"/>
</dbReference>
<comment type="caution">
    <text evidence="5">The sequence shown here is derived from an EMBL/GenBank/DDBJ whole genome shotgun (WGS) entry which is preliminary data.</text>
</comment>
<feature type="binding site" evidence="4">
    <location>
        <position position="40"/>
    </location>
    <ligand>
        <name>Mg(2+)</name>
        <dbReference type="ChEBI" id="CHEBI:18420"/>
    </ligand>
</feature>
<organism evidence="5 6">
    <name type="scientific">Thermogymnomonas acidicola</name>
    <dbReference type="NCBI Taxonomy" id="399579"/>
    <lineage>
        <taxon>Archaea</taxon>
        <taxon>Methanobacteriati</taxon>
        <taxon>Thermoplasmatota</taxon>
        <taxon>Thermoplasmata</taxon>
        <taxon>Thermoplasmatales</taxon>
        <taxon>Thermogymnomonas</taxon>
    </lineage>
</organism>
<dbReference type="CDD" id="cd00475">
    <property type="entry name" value="Cis_IPPS"/>
    <property type="match status" value="1"/>
</dbReference>
<evidence type="ECO:0000313" key="5">
    <source>
        <dbReference type="EMBL" id="GGM73617.1"/>
    </source>
</evidence>
<comment type="subunit">
    <text evidence="4">Homodimer.</text>
</comment>
<dbReference type="PANTHER" id="PTHR10291:SF43">
    <property type="entry name" value="DEHYDRODOLICHYL DIPHOSPHATE SYNTHASE COMPLEX SUBUNIT DHDDS"/>
    <property type="match status" value="1"/>
</dbReference>
<dbReference type="InterPro" id="IPR001441">
    <property type="entry name" value="UPP_synth-like"/>
</dbReference>
<feature type="binding site" evidence="4">
    <location>
        <begin position="216"/>
        <end position="218"/>
    </location>
    <ligand>
        <name>substrate</name>
    </ligand>
</feature>
<keyword evidence="6" id="KW-1185">Reference proteome</keyword>
<dbReference type="EC" id="2.5.1.89" evidence="4"/>
<sequence length="261" mass="30774">MDEMGIAERIGSITSEIYEKILLEDVRKNPVPRHIGIITDGNRRYARSVGISENEGHLRGKEKLEEVLEWCMEVGVRIVTVYGFSTENFARSPDEVEFLFSLINRAFIDLMKDERVHRNKIRVKVIGEIRRLPEYLQETIRKVEEATNGYDEFRFNLAIGYGGREEIINAIRKIARKVREGELEPDEINEEMFRQYLYDGSIPDPDLILRTSGEERISNFLLWQSAYSELYFSDVYWPEFKKTDFLRAILSYQARKRRFGR</sequence>
<dbReference type="GO" id="GO:0016094">
    <property type="term" value="P:polyprenol biosynthetic process"/>
    <property type="evidence" value="ECO:0007669"/>
    <property type="project" value="TreeGrafter"/>
</dbReference>
<dbReference type="PANTHER" id="PTHR10291">
    <property type="entry name" value="DEHYDRODOLICHYL DIPHOSPHATE SYNTHASE FAMILY MEMBER"/>
    <property type="match status" value="1"/>
</dbReference>
<keyword evidence="1 4" id="KW-0808">Transferase</keyword>
<feature type="binding site" evidence="4">
    <location>
        <position position="89"/>
    </location>
    <ligand>
        <name>substrate</name>
    </ligand>
</feature>
<dbReference type="GO" id="GO:0045547">
    <property type="term" value="F:ditrans,polycis-polyprenyl diphosphate synthase [(2E,6E)-farnesyl diphosphate specific] activity"/>
    <property type="evidence" value="ECO:0007669"/>
    <property type="project" value="TreeGrafter"/>
</dbReference>
<feature type="binding site" evidence="4">
    <location>
        <position position="210"/>
    </location>
    <ligand>
        <name>substrate</name>
    </ligand>
</feature>
<feature type="active site" evidence="4">
    <location>
        <position position="40"/>
    </location>
</feature>
<proteinExistence type="inferred from homology"/>
<comment type="cofactor">
    <cofactor evidence="4">
        <name>Mg(2+)</name>
        <dbReference type="ChEBI" id="CHEBI:18420"/>
    </cofactor>
    <text evidence="4">Binds 2 magnesium ions per subunit.</text>
</comment>
<feature type="active site" description="Proton acceptor" evidence="4">
    <location>
        <position position="88"/>
    </location>
</feature>
<name>A0AA37BR73_9ARCH</name>
<gene>
    <name evidence="4" type="primary">uppS</name>
    <name evidence="5" type="ORF">GCM10007108_09490</name>
</gene>
<comment type="function">
    <text evidence="4">Catalyzes the sequential condensation of isopentenyl diphosphate (IPP) with geranylgeranyl diphosphate (GGPP) to yield (2Z,6Z,10Z,14Z,18Z,22Z,26Z,30E,34E,38E)-undecaprenyl diphosphate (tritrans,heptacis-UPP). It is probably the precursor of glycosyl carrier lipids.</text>
</comment>
<keyword evidence="2 4" id="KW-0479">Metal-binding</keyword>
<dbReference type="InterPro" id="IPR036424">
    <property type="entry name" value="UPP_synth-like_sf"/>
</dbReference>
<evidence type="ECO:0000256" key="3">
    <source>
        <dbReference type="ARBA" id="ARBA00022842"/>
    </source>
</evidence>
<dbReference type="FunFam" id="3.40.1180.10:FF:000003">
    <property type="entry name" value="Isoprenyl transferase 2"/>
    <property type="match status" value="1"/>
</dbReference>
<feature type="binding site" evidence="4">
    <location>
        <begin position="85"/>
        <end position="87"/>
    </location>
    <ligand>
        <name>substrate</name>
    </ligand>
</feature>
<protein>
    <recommendedName>
        <fullName evidence="4">Tritrans,polycis-undecaprenyl-diphosphate synthase (geranylgeranyl-diphosphate specific)</fullName>
        <ecNumber evidence="4">2.5.1.89</ecNumber>
    </recommendedName>
    <alternativeName>
        <fullName evidence="4">Undecaprenyl diphosphate synthase</fullName>
        <shortName evidence="4">UDS</shortName>
    </alternativeName>
    <alternativeName>
        <fullName evidence="4">Undecaprenyl pyrophosphate synthase</fullName>
        <shortName evidence="4">UPP synthase</shortName>
    </alternativeName>
</protein>
<keyword evidence="3 4" id="KW-0460">Magnesium</keyword>
<dbReference type="HAMAP" id="MF_01139">
    <property type="entry name" value="ISPT"/>
    <property type="match status" value="1"/>
</dbReference>
<feature type="binding site" evidence="4">
    <location>
        <begin position="41"/>
        <end position="44"/>
    </location>
    <ligand>
        <name>substrate</name>
    </ligand>
</feature>
<evidence type="ECO:0000256" key="4">
    <source>
        <dbReference type="HAMAP-Rule" id="MF_01139"/>
    </source>
</evidence>
<dbReference type="GO" id="GO:0000287">
    <property type="term" value="F:magnesium ion binding"/>
    <property type="evidence" value="ECO:0007669"/>
    <property type="project" value="UniProtKB-UniRule"/>
</dbReference>
<reference evidence="5" key="1">
    <citation type="journal article" date="2014" name="Int. J. Syst. Evol. Microbiol.">
        <title>Complete genome sequence of Corynebacterium casei LMG S-19264T (=DSM 44701T), isolated from a smear-ripened cheese.</title>
        <authorList>
            <consortium name="US DOE Joint Genome Institute (JGI-PGF)"/>
            <person name="Walter F."/>
            <person name="Albersmeier A."/>
            <person name="Kalinowski J."/>
            <person name="Ruckert C."/>
        </authorList>
    </citation>
    <scope>NUCLEOTIDE SEQUENCE</scope>
    <source>
        <strain evidence="5">JCM 13583</strain>
    </source>
</reference>
<dbReference type="Proteomes" id="UP000632195">
    <property type="component" value="Unassembled WGS sequence"/>
</dbReference>
<accession>A0AA37BR73</accession>
<comment type="caution">
    <text evidence="4">Lacks conserved residue(s) required for the propagation of feature annotation.</text>
</comment>
<feature type="binding site" evidence="4">
    <location>
        <position position="229"/>
    </location>
    <ligand>
        <name>Mg(2+)</name>
        <dbReference type="ChEBI" id="CHEBI:18420"/>
    </ligand>
</feature>
<dbReference type="NCBIfam" id="TIGR00055">
    <property type="entry name" value="uppS"/>
    <property type="match status" value="1"/>
</dbReference>